<dbReference type="Gene3D" id="2.40.170.20">
    <property type="entry name" value="TonB-dependent receptor, beta-barrel domain"/>
    <property type="match status" value="1"/>
</dbReference>
<dbReference type="PANTHER" id="PTHR47234">
    <property type="match status" value="1"/>
</dbReference>
<dbReference type="InterPro" id="IPR037066">
    <property type="entry name" value="Plug_dom_sf"/>
</dbReference>
<comment type="subcellular location">
    <subcellularLocation>
        <location evidence="1 9">Cell outer membrane</location>
        <topology evidence="1 9">Multi-pass membrane protein</topology>
    </subcellularLocation>
</comment>
<feature type="domain" description="TonB-dependent receptor plug" evidence="14">
    <location>
        <begin position="61"/>
        <end position="168"/>
    </location>
</feature>
<dbReference type="AlphaFoldDB" id="A0A3E0TZM6"/>
<protein>
    <recommendedName>
        <fullName evidence="17">TonB-dependent receptor</fullName>
    </recommendedName>
</protein>
<dbReference type="Pfam" id="PF00593">
    <property type="entry name" value="TonB_dep_Rec_b-barrel"/>
    <property type="match status" value="1"/>
</dbReference>
<organism evidence="15 16">
    <name type="scientific">Thalassotalea euphylliae</name>
    <dbReference type="NCBI Taxonomy" id="1655234"/>
    <lineage>
        <taxon>Bacteria</taxon>
        <taxon>Pseudomonadati</taxon>
        <taxon>Pseudomonadota</taxon>
        <taxon>Gammaproteobacteria</taxon>
        <taxon>Alteromonadales</taxon>
        <taxon>Colwelliaceae</taxon>
        <taxon>Thalassotalea</taxon>
    </lineage>
</organism>
<proteinExistence type="inferred from homology"/>
<comment type="caution">
    <text evidence="15">The sequence shown here is derived from an EMBL/GenBank/DDBJ whole genome shotgun (WGS) entry which is preliminary data.</text>
</comment>
<feature type="chain" id="PRO_5017704725" description="TonB-dependent receptor" evidence="12">
    <location>
        <begin position="33"/>
        <end position="992"/>
    </location>
</feature>
<dbReference type="RefSeq" id="WP_116013850.1">
    <property type="nucleotide sequence ID" value="NZ_QUOT01000001.1"/>
</dbReference>
<dbReference type="InterPro" id="IPR039426">
    <property type="entry name" value="TonB-dep_rcpt-like"/>
</dbReference>
<keyword evidence="3 9" id="KW-1134">Transmembrane beta strand</keyword>
<evidence type="ECO:0000256" key="5">
    <source>
        <dbReference type="ARBA" id="ARBA00022729"/>
    </source>
</evidence>
<evidence type="ECO:0000256" key="3">
    <source>
        <dbReference type="ARBA" id="ARBA00022452"/>
    </source>
</evidence>
<dbReference type="InterPro" id="IPR036942">
    <property type="entry name" value="Beta-barrel_TonB_sf"/>
</dbReference>
<keyword evidence="16" id="KW-1185">Reference proteome</keyword>
<evidence type="ECO:0000256" key="6">
    <source>
        <dbReference type="ARBA" id="ARBA00023077"/>
    </source>
</evidence>
<evidence type="ECO:0008006" key="17">
    <source>
        <dbReference type="Google" id="ProtNLM"/>
    </source>
</evidence>
<evidence type="ECO:0000313" key="16">
    <source>
        <dbReference type="Proteomes" id="UP000256899"/>
    </source>
</evidence>
<comment type="similarity">
    <text evidence="9 11">Belongs to the TonB-dependent receptor family.</text>
</comment>
<dbReference type="SUPFAM" id="SSF56935">
    <property type="entry name" value="Porins"/>
    <property type="match status" value="1"/>
</dbReference>
<keyword evidence="2 9" id="KW-0813">Transport</keyword>
<dbReference type="EMBL" id="QUOT01000001">
    <property type="protein sequence ID" value="REL29823.1"/>
    <property type="molecule type" value="Genomic_DNA"/>
</dbReference>
<dbReference type="PANTHER" id="PTHR47234:SF2">
    <property type="entry name" value="TONB-DEPENDENT RECEPTOR"/>
    <property type="match status" value="1"/>
</dbReference>
<evidence type="ECO:0000256" key="2">
    <source>
        <dbReference type="ARBA" id="ARBA00022448"/>
    </source>
</evidence>
<evidence type="ECO:0000256" key="11">
    <source>
        <dbReference type="RuleBase" id="RU003357"/>
    </source>
</evidence>
<evidence type="ECO:0000256" key="7">
    <source>
        <dbReference type="ARBA" id="ARBA00023136"/>
    </source>
</evidence>
<evidence type="ECO:0000256" key="1">
    <source>
        <dbReference type="ARBA" id="ARBA00004571"/>
    </source>
</evidence>
<reference evidence="16" key="1">
    <citation type="submission" date="2018-08" db="EMBL/GenBank/DDBJ databases">
        <title>Thalassotalea euphylliae genome.</title>
        <authorList>
            <person name="Summers S."/>
            <person name="Rice S.A."/>
            <person name="Freckelton M.L."/>
            <person name="Nedved B.T."/>
            <person name="Hadfield M.G."/>
        </authorList>
    </citation>
    <scope>NUCLEOTIDE SEQUENCE [LARGE SCALE GENOMIC DNA]</scope>
    <source>
        <strain evidence="16">H3</strain>
    </source>
</reference>
<keyword evidence="6 11" id="KW-0798">TonB box</keyword>
<evidence type="ECO:0000313" key="15">
    <source>
        <dbReference type="EMBL" id="REL29823.1"/>
    </source>
</evidence>
<feature type="signal peptide" evidence="12">
    <location>
        <begin position="1"/>
        <end position="32"/>
    </location>
</feature>
<feature type="short sequence motif" description="TonB C-terminal box" evidence="10">
    <location>
        <begin position="975"/>
        <end position="992"/>
    </location>
</feature>
<keyword evidence="8 9" id="KW-0998">Cell outer membrane</keyword>
<dbReference type="Proteomes" id="UP000256899">
    <property type="component" value="Unassembled WGS sequence"/>
</dbReference>
<dbReference type="PROSITE" id="PS52016">
    <property type="entry name" value="TONB_DEPENDENT_REC_3"/>
    <property type="match status" value="1"/>
</dbReference>
<feature type="domain" description="TonB-dependent receptor-like beta-barrel" evidence="13">
    <location>
        <begin position="432"/>
        <end position="950"/>
    </location>
</feature>
<evidence type="ECO:0000256" key="10">
    <source>
        <dbReference type="PROSITE-ProRule" id="PRU10144"/>
    </source>
</evidence>
<evidence type="ECO:0000256" key="4">
    <source>
        <dbReference type="ARBA" id="ARBA00022692"/>
    </source>
</evidence>
<dbReference type="InterPro" id="IPR010917">
    <property type="entry name" value="TonB_rcpt_CS"/>
</dbReference>
<dbReference type="PROSITE" id="PS01156">
    <property type="entry name" value="TONB_DEPENDENT_REC_2"/>
    <property type="match status" value="1"/>
</dbReference>
<accession>A0A3E0TZM6</accession>
<dbReference type="GO" id="GO:0009279">
    <property type="term" value="C:cell outer membrane"/>
    <property type="evidence" value="ECO:0007669"/>
    <property type="project" value="UniProtKB-SubCell"/>
</dbReference>
<name>A0A3E0TZM6_9GAMM</name>
<evidence type="ECO:0000259" key="14">
    <source>
        <dbReference type="Pfam" id="PF07715"/>
    </source>
</evidence>
<evidence type="ECO:0000256" key="12">
    <source>
        <dbReference type="SAM" id="SignalP"/>
    </source>
</evidence>
<sequence length="992" mass="106408">MFTKTSVAKSVRFALMFGATSSALLLPQTTFAQQAEQNAEEEIERIAVTGSRIRRPGAVSASPIVSVGAQEIEMIQTPQIEEVLRNLPATIPGDGGSVNNGTAGAATVDLRALGTERTLVLMNGRRMIPFNFNGIVDTASVPVSLIESVDVVTGGASAVYGSDAIAGAVNFVMKNNFEGVELLINHSETGDSDGDTDSIALTLGSSLSDGRGNVALSMNWTDRKPVFLGDRPLGVLGIATASGGGYQSFLDGEGPVPPLDNCGGPNVTTFESGGGSTTSIPTRFAIVGGGADAAGQFREDRTLGDDCSRFNFNPFNFYQTPQERYGATAIAHYDIAEEHTVYTTATFTNTQVRQQVAPSGTFGSTFNLPIANPFIGDQARQWIIDAGNQALVNGLLNDGVQNWQDVNGNGVVDQEDYLLVQLRRRTLELGPRTTNFETQLFQLVAGIEGVLYEDWEYNVSFQYGESNRTNISAGYTNVSNIQNALDSTDGVTCNNGDSTCVPIDLFGGFGTITPAMAAYSSATALIKQEYSQEVFNASVNGPVDAIELPWAGAPLSLSFGYEHRRETGETIPDECLKEAPTSCLGGAGGNTLPIAGGFKVEEFFVEGVLPIVEGESFAESLEMEFAFRTADYDSVGSNETWKLGFSWRPVDSLLVRVMQQEATRAPNVGEIASPSVTGLDNALIDPCSVANAANIDSTLRQLCISTGMTDAQVGRVQDVISGQVNAFQGTNPSQLPDAEEAETFTAGFVYTNEELWDLEVSVDYYDIEVDNSIGEFTAQQTLDACYQFGIASECAKIVRIGGDLTIAGSGIQTFTTNLSYRLAEGVEVGINFAIGLEDWGELRFNTDINHYIANERQSSEVLPVIDCLGAYGNNCSPTPETTWNQRITWDMEDFTVSMLWRHLSGIDMEPAQAAGSFEAFRSIDAYDYIDLFASYHISEHIKLTLGVDNVTDEDPPVVGGEAGSTTFNSGNTFPSTYSALGRIYKAGVKFTF</sequence>
<keyword evidence="7 9" id="KW-0472">Membrane</keyword>
<evidence type="ECO:0000256" key="9">
    <source>
        <dbReference type="PROSITE-ProRule" id="PRU01360"/>
    </source>
</evidence>
<dbReference type="Gene3D" id="2.170.130.10">
    <property type="entry name" value="TonB-dependent receptor, plug domain"/>
    <property type="match status" value="1"/>
</dbReference>
<gene>
    <name evidence="15" type="ORF">DXX94_03370</name>
</gene>
<dbReference type="InterPro" id="IPR012910">
    <property type="entry name" value="Plug_dom"/>
</dbReference>
<evidence type="ECO:0000256" key="8">
    <source>
        <dbReference type="ARBA" id="ARBA00023237"/>
    </source>
</evidence>
<keyword evidence="5 12" id="KW-0732">Signal</keyword>
<dbReference type="Pfam" id="PF07715">
    <property type="entry name" value="Plug"/>
    <property type="match status" value="1"/>
</dbReference>
<dbReference type="InterPro" id="IPR000531">
    <property type="entry name" value="Beta-barrel_TonB"/>
</dbReference>
<evidence type="ECO:0000259" key="13">
    <source>
        <dbReference type="Pfam" id="PF00593"/>
    </source>
</evidence>
<keyword evidence="4 9" id="KW-0812">Transmembrane</keyword>